<comment type="caution">
    <text evidence="1">The sequence shown here is derived from an EMBL/GenBank/DDBJ whole genome shotgun (WGS) entry which is preliminary data.</text>
</comment>
<sequence length="222" mass="23697">MFLQASEPAAGPWRVEPIDDIARLLRNASGNPTGRPAIVAVDGRGGSGKSTFANLLHAAVAQSAVVHTDDVAWHESFFGWAPLLADGVLAPLRAGEAVEFRPPAWAARRRPGGIAVPAGLELLIVEGVGAAQRELMPLIDAVVWVQSDYREAERRGIARDIEQGVNGDPAESAAFWHEWMAEELPFLDRERPWERAVLVAAGTAVLAHGDGEVVVANGPLGR</sequence>
<dbReference type="Proteomes" id="UP001589896">
    <property type="component" value="Unassembled WGS sequence"/>
</dbReference>
<keyword evidence="2" id="KW-1185">Reference proteome</keyword>
<accession>A0ABV6RT39</accession>
<protein>
    <submittedName>
        <fullName evidence="1">Uridine kinase</fullName>
    </submittedName>
</protein>
<proteinExistence type="predicted"/>
<evidence type="ECO:0000313" key="1">
    <source>
        <dbReference type="EMBL" id="MFC0680148.1"/>
    </source>
</evidence>
<gene>
    <name evidence="1" type="ORF">ACFFGH_20125</name>
</gene>
<dbReference type="Gene3D" id="3.40.50.300">
    <property type="entry name" value="P-loop containing nucleotide triphosphate hydrolases"/>
    <property type="match status" value="1"/>
</dbReference>
<keyword evidence="1" id="KW-0418">Kinase</keyword>
<dbReference type="SUPFAM" id="SSF52540">
    <property type="entry name" value="P-loop containing nucleoside triphosphate hydrolases"/>
    <property type="match status" value="1"/>
</dbReference>
<keyword evidence="1" id="KW-0808">Transferase</keyword>
<organism evidence="1 2">
    <name type="scientific">Lysobacter korlensis</name>
    <dbReference type="NCBI Taxonomy" id="553636"/>
    <lineage>
        <taxon>Bacteria</taxon>
        <taxon>Pseudomonadati</taxon>
        <taxon>Pseudomonadota</taxon>
        <taxon>Gammaproteobacteria</taxon>
        <taxon>Lysobacterales</taxon>
        <taxon>Lysobacteraceae</taxon>
        <taxon>Lysobacter</taxon>
    </lineage>
</organism>
<evidence type="ECO:0000313" key="2">
    <source>
        <dbReference type="Proteomes" id="UP001589896"/>
    </source>
</evidence>
<dbReference type="InterPro" id="IPR027417">
    <property type="entry name" value="P-loop_NTPase"/>
</dbReference>
<dbReference type="GO" id="GO:0016301">
    <property type="term" value="F:kinase activity"/>
    <property type="evidence" value="ECO:0007669"/>
    <property type="project" value="UniProtKB-KW"/>
</dbReference>
<reference evidence="1 2" key="1">
    <citation type="submission" date="2024-09" db="EMBL/GenBank/DDBJ databases">
        <authorList>
            <person name="Sun Q."/>
            <person name="Mori K."/>
        </authorList>
    </citation>
    <scope>NUCLEOTIDE SEQUENCE [LARGE SCALE GENOMIC DNA]</scope>
    <source>
        <strain evidence="1 2">KCTC 23076</strain>
    </source>
</reference>
<name>A0ABV6RT39_9GAMM</name>
<dbReference type="EMBL" id="JBHLTG010000005">
    <property type="protein sequence ID" value="MFC0680148.1"/>
    <property type="molecule type" value="Genomic_DNA"/>
</dbReference>
<dbReference type="RefSeq" id="WP_386671632.1">
    <property type="nucleotide sequence ID" value="NZ_JBHLTG010000005.1"/>
</dbReference>